<accession>A0A1I4R9G2</accession>
<comment type="similarity">
    <text evidence="8">Belongs to the NqrDE/RnfAE family.</text>
</comment>
<evidence type="ECO:0000256" key="3">
    <source>
        <dbReference type="ARBA" id="ARBA00022692"/>
    </source>
</evidence>
<dbReference type="HAMAP" id="MF_00459">
    <property type="entry name" value="RsxA_RnfA"/>
    <property type="match status" value="1"/>
</dbReference>
<evidence type="ECO:0000256" key="4">
    <source>
        <dbReference type="ARBA" id="ARBA00022967"/>
    </source>
</evidence>
<dbReference type="NCBIfam" id="NF003481">
    <property type="entry name" value="PRK05151.1"/>
    <property type="match status" value="1"/>
</dbReference>
<dbReference type="InterPro" id="IPR050133">
    <property type="entry name" value="NqrDE/RnfAE_oxidrdctase"/>
</dbReference>
<dbReference type="InterPro" id="IPR011293">
    <property type="entry name" value="Ion_transpt_RnfA/RsxA"/>
</dbReference>
<comment type="function">
    <text evidence="8">Part of a membrane-bound complex that couples electron transfer with translocation of ions across the membrane.</text>
</comment>
<feature type="transmembrane region" description="Helical" evidence="8">
    <location>
        <begin position="97"/>
        <end position="121"/>
    </location>
</feature>
<dbReference type="GO" id="GO:0005886">
    <property type="term" value="C:plasma membrane"/>
    <property type="evidence" value="ECO:0007669"/>
    <property type="project" value="UniProtKB-SubCell"/>
</dbReference>
<proteinExistence type="inferred from homology"/>
<dbReference type="InterPro" id="IPR003667">
    <property type="entry name" value="NqrDE/RnfAE"/>
</dbReference>
<evidence type="ECO:0000256" key="1">
    <source>
        <dbReference type="ARBA" id="ARBA00004127"/>
    </source>
</evidence>
<gene>
    <name evidence="8" type="primary">rnfA</name>
    <name evidence="9" type="ORF">SAMN05660836_00474</name>
</gene>
<comment type="caution">
    <text evidence="8">Lacks conserved residue(s) required for the propagation of feature annotation.</text>
</comment>
<evidence type="ECO:0000313" key="10">
    <source>
        <dbReference type="Proteomes" id="UP000199611"/>
    </source>
</evidence>
<organism evidence="9 10">
    <name type="scientific">Thermodesulforhabdus norvegica</name>
    <dbReference type="NCBI Taxonomy" id="39841"/>
    <lineage>
        <taxon>Bacteria</taxon>
        <taxon>Pseudomonadati</taxon>
        <taxon>Thermodesulfobacteriota</taxon>
        <taxon>Syntrophobacteria</taxon>
        <taxon>Syntrophobacterales</taxon>
        <taxon>Thermodesulforhabdaceae</taxon>
        <taxon>Thermodesulforhabdus</taxon>
    </lineage>
</organism>
<keyword evidence="7 8" id="KW-0472">Membrane</keyword>
<dbReference type="STRING" id="39841.SAMN05660836_00474"/>
<dbReference type="Pfam" id="PF02508">
    <property type="entry name" value="Rnf-Nqr"/>
    <property type="match status" value="1"/>
</dbReference>
<feature type="transmembrane region" description="Helical" evidence="8">
    <location>
        <begin position="37"/>
        <end position="58"/>
    </location>
</feature>
<keyword evidence="5 8" id="KW-0249">Electron transport</keyword>
<dbReference type="AlphaFoldDB" id="A0A1I4R9G2"/>
<dbReference type="Proteomes" id="UP000199611">
    <property type="component" value="Unassembled WGS sequence"/>
</dbReference>
<evidence type="ECO:0000256" key="6">
    <source>
        <dbReference type="ARBA" id="ARBA00022989"/>
    </source>
</evidence>
<keyword evidence="2 8" id="KW-0813">Transport</keyword>
<comment type="subcellular location">
    <subcellularLocation>
        <location evidence="8">Cell membrane</location>
        <topology evidence="8">Multi-pass membrane protein</topology>
    </subcellularLocation>
    <subcellularLocation>
        <location evidence="1">Endomembrane system</location>
        <topology evidence="1">Multi-pass membrane protein</topology>
    </subcellularLocation>
</comment>
<feature type="transmembrane region" description="Helical" evidence="8">
    <location>
        <begin position="171"/>
        <end position="190"/>
    </location>
</feature>
<dbReference type="OrthoDB" id="9803631at2"/>
<dbReference type="PIRSF" id="PIRSF006102">
    <property type="entry name" value="NQR_DE"/>
    <property type="match status" value="1"/>
</dbReference>
<dbReference type="EMBL" id="FOUU01000001">
    <property type="protein sequence ID" value="SFM48646.1"/>
    <property type="molecule type" value="Genomic_DNA"/>
</dbReference>
<keyword evidence="8" id="KW-1003">Cell membrane</keyword>
<reference evidence="9 10" key="1">
    <citation type="submission" date="2016-10" db="EMBL/GenBank/DDBJ databases">
        <authorList>
            <person name="de Groot N.N."/>
        </authorList>
    </citation>
    <scope>NUCLEOTIDE SEQUENCE [LARGE SCALE GENOMIC DNA]</scope>
    <source>
        <strain evidence="9 10">DSM 9990</strain>
    </source>
</reference>
<dbReference type="PANTHER" id="PTHR30335">
    <property type="entry name" value="INTEGRAL MEMBRANE PROTEIN OF SOXR-REDUCING COMPLEX"/>
    <property type="match status" value="1"/>
</dbReference>
<sequence length="191" mass="20624">MELVLIFFSALLINNFVLSYFLGICPFVGVSNRLDSAFSMGCAVTFVMTLAAMVAWGIYHLVLVRYGLEFLEIVSFILVIASLVQLVEMFIRKTSPVLYQALGIYLPLITTNCAILGVALLAVLKNYTFAETVSFAIGAGLGFTLAIVMMAGIREELDAADVPVPFKGPGITFITAGILALTFMGFSGLIR</sequence>
<protein>
    <recommendedName>
        <fullName evidence="8">Ion-translocating oxidoreductase complex subunit A</fullName>
        <ecNumber evidence="8">7.-.-.-</ecNumber>
    </recommendedName>
    <alternativeName>
        <fullName evidence="8">Rnf electron transport complex subunit A</fullName>
    </alternativeName>
</protein>
<evidence type="ECO:0000256" key="2">
    <source>
        <dbReference type="ARBA" id="ARBA00022448"/>
    </source>
</evidence>
<dbReference type="PANTHER" id="PTHR30335:SF0">
    <property type="entry name" value="ION-TRANSLOCATING OXIDOREDUCTASE COMPLEX SUBUNIT A"/>
    <property type="match status" value="1"/>
</dbReference>
<feature type="transmembrane region" description="Helical" evidence="8">
    <location>
        <begin position="133"/>
        <end position="151"/>
    </location>
</feature>
<evidence type="ECO:0000256" key="8">
    <source>
        <dbReference type="HAMAP-Rule" id="MF_00459"/>
    </source>
</evidence>
<dbReference type="RefSeq" id="WP_093393185.1">
    <property type="nucleotide sequence ID" value="NZ_FOUU01000001.1"/>
</dbReference>
<name>A0A1I4R9G2_9BACT</name>
<comment type="subunit">
    <text evidence="8">The complex is composed of six subunits: RnfA, RnfB, RnfC, RnfD, RnfE and RnfG.</text>
</comment>
<dbReference type="NCBIfam" id="TIGR01943">
    <property type="entry name" value="rnfA"/>
    <property type="match status" value="1"/>
</dbReference>
<evidence type="ECO:0000313" key="9">
    <source>
        <dbReference type="EMBL" id="SFM48646.1"/>
    </source>
</evidence>
<evidence type="ECO:0000256" key="7">
    <source>
        <dbReference type="ARBA" id="ARBA00023136"/>
    </source>
</evidence>
<dbReference type="EC" id="7.-.-.-" evidence="8"/>
<keyword evidence="4 8" id="KW-1278">Translocase</keyword>
<feature type="transmembrane region" description="Helical" evidence="8">
    <location>
        <begin position="70"/>
        <end position="91"/>
    </location>
</feature>
<dbReference type="GO" id="GO:0012505">
    <property type="term" value="C:endomembrane system"/>
    <property type="evidence" value="ECO:0007669"/>
    <property type="project" value="UniProtKB-SubCell"/>
</dbReference>
<keyword evidence="6 8" id="KW-1133">Transmembrane helix</keyword>
<dbReference type="GO" id="GO:0022900">
    <property type="term" value="P:electron transport chain"/>
    <property type="evidence" value="ECO:0007669"/>
    <property type="project" value="UniProtKB-UniRule"/>
</dbReference>
<keyword evidence="3 8" id="KW-0812">Transmembrane</keyword>
<keyword evidence="10" id="KW-1185">Reference proteome</keyword>
<evidence type="ECO:0000256" key="5">
    <source>
        <dbReference type="ARBA" id="ARBA00022982"/>
    </source>
</evidence>